<reference evidence="1 2" key="1">
    <citation type="submission" date="2024-08" db="EMBL/GenBank/DDBJ databases">
        <title>Insights into the chromosomal genome structure of Flemingia macrophylla.</title>
        <authorList>
            <person name="Ding Y."/>
            <person name="Zhao Y."/>
            <person name="Bi W."/>
            <person name="Wu M."/>
            <person name="Zhao G."/>
            <person name="Gong Y."/>
            <person name="Li W."/>
            <person name="Zhang P."/>
        </authorList>
    </citation>
    <scope>NUCLEOTIDE SEQUENCE [LARGE SCALE GENOMIC DNA]</scope>
    <source>
        <strain evidence="1">DYQJB</strain>
        <tissue evidence="1">Leaf</tissue>
    </source>
</reference>
<accession>A0ABD1NGX4</accession>
<dbReference type="AlphaFoldDB" id="A0ABD1NGX4"/>
<proteinExistence type="predicted"/>
<dbReference type="Proteomes" id="UP001603857">
    <property type="component" value="Unassembled WGS sequence"/>
</dbReference>
<evidence type="ECO:0000313" key="1">
    <source>
        <dbReference type="EMBL" id="KAL2347383.1"/>
    </source>
</evidence>
<keyword evidence="2" id="KW-1185">Reference proteome</keyword>
<comment type="caution">
    <text evidence="1">The sequence shown here is derived from an EMBL/GenBank/DDBJ whole genome shotgun (WGS) entry which is preliminary data.</text>
</comment>
<protein>
    <submittedName>
        <fullName evidence="1">Uncharacterized protein</fullName>
    </submittedName>
</protein>
<organism evidence="1 2">
    <name type="scientific">Flemingia macrophylla</name>
    <dbReference type="NCBI Taxonomy" id="520843"/>
    <lineage>
        <taxon>Eukaryota</taxon>
        <taxon>Viridiplantae</taxon>
        <taxon>Streptophyta</taxon>
        <taxon>Embryophyta</taxon>
        <taxon>Tracheophyta</taxon>
        <taxon>Spermatophyta</taxon>
        <taxon>Magnoliopsida</taxon>
        <taxon>eudicotyledons</taxon>
        <taxon>Gunneridae</taxon>
        <taxon>Pentapetalae</taxon>
        <taxon>rosids</taxon>
        <taxon>fabids</taxon>
        <taxon>Fabales</taxon>
        <taxon>Fabaceae</taxon>
        <taxon>Papilionoideae</taxon>
        <taxon>50 kb inversion clade</taxon>
        <taxon>NPAAA clade</taxon>
        <taxon>indigoferoid/millettioid clade</taxon>
        <taxon>Phaseoleae</taxon>
        <taxon>Flemingia</taxon>
    </lineage>
</organism>
<sequence length="56" mass="6426">MVVLSWKVLQEFSIQEPPSITDFSSLRLQHYVFSTSLAPMAESECYKFATIIEILT</sequence>
<evidence type="ECO:0000313" key="2">
    <source>
        <dbReference type="Proteomes" id="UP001603857"/>
    </source>
</evidence>
<dbReference type="EMBL" id="JBGMDY010000001">
    <property type="protein sequence ID" value="KAL2347383.1"/>
    <property type="molecule type" value="Genomic_DNA"/>
</dbReference>
<gene>
    <name evidence="1" type="ORF">Fmac_001383</name>
</gene>
<name>A0ABD1NGX4_9FABA</name>